<evidence type="ECO:0000256" key="1">
    <source>
        <dbReference type="ARBA" id="ARBA00010641"/>
    </source>
</evidence>
<dbReference type="InterPro" id="IPR046531">
    <property type="entry name" value="DUF6596"/>
</dbReference>
<evidence type="ECO:0000256" key="6">
    <source>
        <dbReference type="SAM" id="MobiDB-lite"/>
    </source>
</evidence>
<dbReference type="Pfam" id="PF20239">
    <property type="entry name" value="DUF6596"/>
    <property type="match status" value="1"/>
</dbReference>
<evidence type="ECO:0000259" key="8">
    <source>
        <dbReference type="Pfam" id="PF08281"/>
    </source>
</evidence>
<feature type="domain" description="RNA polymerase sigma factor 70 region 4 type 2" evidence="8">
    <location>
        <begin position="99"/>
        <end position="149"/>
    </location>
</feature>
<dbReference type="InterPro" id="IPR036388">
    <property type="entry name" value="WH-like_DNA-bd_sf"/>
</dbReference>
<dbReference type="GO" id="GO:0016987">
    <property type="term" value="F:sigma factor activity"/>
    <property type="evidence" value="ECO:0007669"/>
    <property type="project" value="UniProtKB-KW"/>
</dbReference>
<evidence type="ECO:0000313" key="11">
    <source>
        <dbReference type="Proteomes" id="UP001207528"/>
    </source>
</evidence>
<dbReference type="RefSeq" id="WP_067392014.1">
    <property type="nucleotide sequence ID" value="NZ_BCTA01000043.1"/>
</dbReference>
<dbReference type="SUPFAM" id="SSF88659">
    <property type="entry name" value="Sigma3 and sigma4 domains of RNA polymerase sigma factors"/>
    <property type="match status" value="1"/>
</dbReference>
<dbReference type="AlphaFoldDB" id="A0AAW5SRD8"/>
<keyword evidence="4" id="KW-0238">DNA-binding</keyword>
<gene>
    <name evidence="10" type="ORF">H7I77_22815</name>
</gene>
<feature type="domain" description="RNA polymerase sigma-70 region 2" evidence="7">
    <location>
        <begin position="6"/>
        <end position="64"/>
    </location>
</feature>
<evidence type="ECO:0000313" key="10">
    <source>
        <dbReference type="EMBL" id="MCV7026147.1"/>
    </source>
</evidence>
<dbReference type="PANTHER" id="PTHR47756:SF2">
    <property type="entry name" value="BLL6612 PROTEIN"/>
    <property type="match status" value="1"/>
</dbReference>
<feature type="region of interest" description="Disordered" evidence="6">
    <location>
        <begin position="380"/>
        <end position="400"/>
    </location>
</feature>
<dbReference type="InterPro" id="IPR013249">
    <property type="entry name" value="RNA_pol_sigma70_r4_t2"/>
</dbReference>
<feature type="domain" description="DUF6596" evidence="9">
    <location>
        <begin position="167"/>
        <end position="268"/>
    </location>
</feature>
<dbReference type="GO" id="GO:0006352">
    <property type="term" value="P:DNA-templated transcription initiation"/>
    <property type="evidence" value="ECO:0007669"/>
    <property type="project" value="InterPro"/>
</dbReference>
<evidence type="ECO:0000259" key="9">
    <source>
        <dbReference type="Pfam" id="PF20239"/>
    </source>
</evidence>
<dbReference type="PANTHER" id="PTHR47756">
    <property type="entry name" value="BLL6612 PROTEIN-RELATED"/>
    <property type="match status" value="1"/>
</dbReference>
<accession>A0AAW5SRD8</accession>
<evidence type="ECO:0000256" key="2">
    <source>
        <dbReference type="ARBA" id="ARBA00023015"/>
    </source>
</evidence>
<evidence type="ECO:0000256" key="5">
    <source>
        <dbReference type="ARBA" id="ARBA00023163"/>
    </source>
</evidence>
<reference evidence="10" key="1">
    <citation type="submission" date="2020-07" db="EMBL/GenBank/DDBJ databases">
        <authorList>
            <person name="Pettersson B.M.F."/>
            <person name="Behra P.R.K."/>
            <person name="Ramesh M."/>
            <person name="Das S."/>
            <person name="Dasgupta S."/>
            <person name="Kirsebom L.A."/>
        </authorList>
    </citation>
    <scope>NUCLEOTIDE SEQUENCE</scope>
    <source>
        <strain evidence="10">DSM 44203</strain>
    </source>
</reference>
<name>A0AAW5SRD8_MYCNV</name>
<evidence type="ECO:0000256" key="4">
    <source>
        <dbReference type="ARBA" id="ARBA00023125"/>
    </source>
</evidence>
<dbReference type="SUPFAM" id="SSF88946">
    <property type="entry name" value="Sigma2 domain of RNA polymerase sigma factors"/>
    <property type="match status" value="1"/>
</dbReference>
<reference evidence="10" key="2">
    <citation type="journal article" date="2022" name="BMC Genomics">
        <title>Comparative genome analysis of mycobacteria focusing on tRNA and non-coding RNA.</title>
        <authorList>
            <person name="Behra P.R.K."/>
            <person name="Pettersson B.M.F."/>
            <person name="Ramesh M."/>
            <person name="Das S."/>
            <person name="Dasgupta S."/>
            <person name="Kirsebom L.A."/>
        </authorList>
    </citation>
    <scope>NUCLEOTIDE SEQUENCE</scope>
    <source>
        <strain evidence="10">DSM 44203</strain>
    </source>
</reference>
<dbReference type="Pfam" id="PF04542">
    <property type="entry name" value="Sigma70_r2"/>
    <property type="match status" value="1"/>
</dbReference>
<dbReference type="Gene3D" id="1.10.10.10">
    <property type="entry name" value="Winged helix-like DNA-binding domain superfamily/Winged helix DNA-binding domain"/>
    <property type="match status" value="1"/>
</dbReference>
<dbReference type="InterPro" id="IPR013324">
    <property type="entry name" value="RNA_pol_sigma_r3/r4-like"/>
</dbReference>
<dbReference type="EMBL" id="JACKTI010000061">
    <property type="protein sequence ID" value="MCV7026147.1"/>
    <property type="molecule type" value="Genomic_DNA"/>
</dbReference>
<dbReference type="Proteomes" id="UP001207528">
    <property type="component" value="Unassembled WGS sequence"/>
</dbReference>
<comment type="similarity">
    <text evidence="1">Belongs to the sigma-70 factor family. ECF subfamily.</text>
</comment>
<comment type="caution">
    <text evidence="10">The sequence shown here is derived from an EMBL/GenBank/DDBJ whole genome shotgun (WGS) entry which is preliminary data.</text>
</comment>
<protein>
    <submittedName>
        <fullName evidence="10">RNA polymerase sigma factor</fullName>
    </submittedName>
</protein>
<keyword evidence="2" id="KW-0805">Transcription regulation</keyword>
<dbReference type="GO" id="GO:0003677">
    <property type="term" value="F:DNA binding"/>
    <property type="evidence" value="ECO:0007669"/>
    <property type="project" value="UniProtKB-KW"/>
</dbReference>
<dbReference type="Gene3D" id="1.10.1740.10">
    <property type="match status" value="1"/>
</dbReference>
<dbReference type="InterPro" id="IPR013325">
    <property type="entry name" value="RNA_pol_sigma_r2"/>
</dbReference>
<keyword evidence="3" id="KW-0731">Sigma factor</keyword>
<evidence type="ECO:0000256" key="3">
    <source>
        <dbReference type="ARBA" id="ARBA00023082"/>
    </source>
</evidence>
<evidence type="ECO:0000259" key="7">
    <source>
        <dbReference type="Pfam" id="PF04542"/>
    </source>
</evidence>
<dbReference type="Pfam" id="PF08281">
    <property type="entry name" value="Sigma70_r4_2"/>
    <property type="match status" value="1"/>
</dbReference>
<dbReference type="InterPro" id="IPR007627">
    <property type="entry name" value="RNA_pol_sigma70_r2"/>
</dbReference>
<proteinExistence type="inferred from homology"/>
<organism evidence="10 11">
    <name type="scientific">Mycolicibacterium novocastrense</name>
    <name type="common">Mycobacterium novocastrense</name>
    <dbReference type="NCBI Taxonomy" id="59813"/>
    <lineage>
        <taxon>Bacteria</taxon>
        <taxon>Bacillati</taxon>
        <taxon>Actinomycetota</taxon>
        <taxon>Actinomycetes</taxon>
        <taxon>Mycobacteriales</taxon>
        <taxon>Mycobacteriaceae</taxon>
        <taxon>Mycolicibacterium</taxon>
    </lineage>
</organism>
<sequence>MEAAKIVATLTRSVGDVGLAEDLAADALVDALEQWPVTGVPRNAGAWLTTVAKRKAIDLWRRQENLDSKYAAMARELESHVEESWDPDRIDDDVLRLIFISAHPVLPREGRIALTLRVIGGLTTEEIARAFLTSTPTVAARITRAKKALSAANVPFEVPDRSEYPERLSAVLSVIYLIYNEGYSASFGQRWIRDELCTEALRLGRVLAALVPDEPEVHGLVALMELQSSRFAARTDSDGRPILLEDQNRAKWDRAQIQRGVAMLEHAANTLRRKGTGWGPYALQAAIAECHATAPTAADTDWGRIVALYDGLARAAPSPVVELNRAVAVAMADGPEAGLAIVDSLTGLEASYLLPSVRGELLARLGRSAEAAAEFDRAAAMTDNEREREVLRDKASQVRR</sequence>
<feature type="compositionally biased region" description="Basic and acidic residues" evidence="6">
    <location>
        <begin position="383"/>
        <end position="400"/>
    </location>
</feature>
<keyword evidence="5" id="KW-0804">Transcription</keyword>